<proteinExistence type="predicted"/>
<feature type="transmembrane region" description="Helical" evidence="1">
    <location>
        <begin position="60"/>
        <end position="80"/>
    </location>
</feature>
<dbReference type="EMBL" id="REGN01006886">
    <property type="protein sequence ID" value="RNA07981.1"/>
    <property type="molecule type" value="Genomic_DNA"/>
</dbReference>
<keyword evidence="2" id="KW-0808">Transferase</keyword>
<protein>
    <submittedName>
        <fullName evidence="2">RNA-directed DNA polymerase from mobile element jockey-like</fullName>
    </submittedName>
</protein>
<dbReference type="PANTHER" id="PTHR33395">
    <property type="entry name" value="TRANSCRIPTASE, PUTATIVE-RELATED-RELATED"/>
    <property type="match status" value="1"/>
</dbReference>
<dbReference type="Proteomes" id="UP000276133">
    <property type="component" value="Unassembled WGS sequence"/>
</dbReference>
<organism evidence="2 3">
    <name type="scientific">Brachionus plicatilis</name>
    <name type="common">Marine rotifer</name>
    <name type="synonym">Brachionus muelleri</name>
    <dbReference type="NCBI Taxonomy" id="10195"/>
    <lineage>
        <taxon>Eukaryota</taxon>
        <taxon>Metazoa</taxon>
        <taxon>Spiralia</taxon>
        <taxon>Gnathifera</taxon>
        <taxon>Rotifera</taxon>
        <taxon>Eurotatoria</taxon>
        <taxon>Monogononta</taxon>
        <taxon>Pseudotrocha</taxon>
        <taxon>Ploima</taxon>
        <taxon>Brachionidae</taxon>
        <taxon>Brachionus</taxon>
    </lineage>
</organism>
<dbReference type="GO" id="GO:0003964">
    <property type="term" value="F:RNA-directed DNA polymerase activity"/>
    <property type="evidence" value="ECO:0007669"/>
    <property type="project" value="UniProtKB-KW"/>
</dbReference>
<dbReference type="OrthoDB" id="426210at2759"/>
<keyword evidence="1" id="KW-0472">Membrane</keyword>
<keyword evidence="2" id="KW-0695">RNA-directed DNA polymerase</keyword>
<dbReference type="AlphaFoldDB" id="A0A3M7QAI7"/>
<evidence type="ECO:0000256" key="1">
    <source>
        <dbReference type="SAM" id="Phobius"/>
    </source>
</evidence>
<comment type="caution">
    <text evidence="2">The sequence shown here is derived from an EMBL/GenBank/DDBJ whole genome shotgun (WGS) entry which is preliminary data.</text>
</comment>
<name>A0A3M7QAI7_BRAPC</name>
<evidence type="ECO:0000313" key="2">
    <source>
        <dbReference type="EMBL" id="RNA07981.1"/>
    </source>
</evidence>
<dbReference type="PANTHER" id="PTHR33395:SF22">
    <property type="entry name" value="REVERSE TRANSCRIPTASE DOMAIN-CONTAINING PROTEIN"/>
    <property type="match status" value="1"/>
</dbReference>
<keyword evidence="1" id="KW-0812">Transmembrane</keyword>
<keyword evidence="3" id="KW-1185">Reference proteome</keyword>
<keyword evidence="1" id="KW-1133">Transmembrane helix</keyword>
<sequence>MSYYCRDNFLSKKNCQNSEANLATNNSRTASTTASTTHRSTVEIQTIVGQNNSEDSTSECLACVPFVCLILLTLIIIVLSNGNFSIKNERVYFEGHQIVDRLSEYFSSVFCDESSGVQYPLFAKRSHNQCIFDADSITLERVQNELLKLDISKSPGADNVHPHPLKECAHNFAKALKPIFRESLKSGALPSCWKES</sequence>
<accession>A0A3M7QAI7</accession>
<gene>
    <name evidence="2" type="ORF">BpHYR1_029067</name>
</gene>
<evidence type="ECO:0000313" key="3">
    <source>
        <dbReference type="Proteomes" id="UP000276133"/>
    </source>
</evidence>
<keyword evidence="2" id="KW-0548">Nucleotidyltransferase</keyword>
<reference evidence="2 3" key="1">
    <citation type="journal article" date="2018" name="Sci. Rep.">
        <title>Genomic signatures of local adaptation to the degree of environmental predictability in rotifers.</title>
        <authorList>
            <person name="Franch-Gras L."/>
            <person name="Hahn C."/>
            <person name="Garcia-Roger E.M."/>
            <person name="Carmona M.J."/>
            <person name="Serra M."/>
            <person name="Gomez A."/>
        </authorList>
    </citation>
    <scope>NUCLEOTIDE SEQUENCE [LARGE SCALE GENOMIC DNA]</scope>
    <source>
        <strain evidence="2">HYR1</strain>
    </source>
</reference>
<feature type="non-terminal residue" evidence="2">
    <location>
        <position position="196"/>
    </location>
</feature>